<name>A0ABV5IWA4_9ACTN</name>
<keyword evidence="2" id="KW-1185">Reference proteome</keyword>
<protein>
    <submittedName>
        <fullName evidence="1">DUF2867 domain-containing protein</fullName>
    </submittedName>
</protein>
<dbReference type="Proteomes" id="UP001589647">
    <property type="component" value="Unassembled WGS sequence"/>
</dbReference>
<evidence type="ECO:0000313" key="1">
    <source>
        <dbReference type="EMBL" id="MFB9208845.1"/>
    </source>
</evidence>
<dbReference type="Pfam" id="PF11066">
    <property type="entry name" value="DUF2867"/>
    <property type="match status" value="1"/>
</dbReference>
<sequence>MRLPNAAYTGRPWRIHDIAGGFELEDVWAIRTPDAGREDFPAVLAAMRDFGGAPLPLRFLFAVRWKLGVLFGWDRASAGIGLRVPSLCDRLPADLRRGPRGADAGLAPFSPVYTLDDECALELANHTVHAVMHLAWAPASGGGYELRMAVLVRPNGLLGRLYMAAITPFRRLFVLPAFTRHLERAWRDRDAGVVHSAVGTGHIPPSVRAATSLPVIDYADHFSLATDVEATAEQWARAMFGDVPSAAERFIWRGLLGLRLARGRSPATVAGWRITARGGDWVRLEAASWFLTGNLVVRAAEGRVSLTTLLRYDRRVGHVAWPPLSAIHRRLVPGVLRGAVARVTRNGVR</sequence>
<accession>A0ABV5IWA4</accession>
<dbReference type="InterPro" id="IPR021295">
    <property type="entry name" value="DUF2867"/>
</dbReference>
<proteinExistence type="predicted"/>
<gene>
    <name evidence="1" type="ORF">ACFFV7_47215</name>
</gene>
<dbReference type="RefSeq" id="WP_189647845.1">
    <property type="nucleotide sequence ID" value="NZ_BMRC01000005.1"/>
</dbReference>
<dbReference type="EMBL" id="JBHMEI010000078">
    <property type="protein sequence ID" value="MFB9208845.1"/>
    <property type="molecule type" value="Genomic_DNA"/>
</dbReference>
<organism evidence="1 2">
    <name type="scientific">Nonomuraea spiralis</name>
    <dbReference type="NCBI Taxonomy" id="46182"/>
    <lineage>
        <taxon>Bacteria</taxon>
        <taxon>Bacillati</taxon>
        <taxon>Actinomycetota</taxon>
        <taxon>Actinomycetes</taxon>
        <taxon>Streptosporangiales</taxon>
        <taxon>Streptosporangiaceae</taxon>
        <taxon>Nonomuraea</taxon>
    </lineage>
</organism>
<comment type="caution">
    <text evidence="1">The sequence shown here is derived from an EMBL/GenBank/DDBJ whole genome shotgun (WGS) entry which is preliminary data.</text>
</comment>
<evidence type="ECO:0000313" key="2">
    <source>
        <dbReference type="Proteomes" id="UP001589647"/>
    </source>
</evidence>
<reference evidence="1 2" key="1">
    <citation type="submission" date="2024-09" db="EMBL/GenBank/DDBJ databases">
        <authorList>
            <person name="Sun Q."/>
            <person name="Mori K."/>
        </authorList>
    </citation>
    <scope>NUCLEOTIDE SEQUENCE [LARGE SCALE GENOMIC DNA]</scope>
    <source>
        <strain evidence="1 2">CCM 3426</strain>
    </source>
</reference>